<dbReference type="SUPFAM" id="SSF69118">
    <property type="entry name" value="AhpD-like"/>
    <property type="match status" value="1"/>
</dbReference>
<reference evidence="2 3" key="1">
    <citation type="submission" date="2019-10" db="EMBL/GenBank/DDBJ databases">
        <title>Nonomuraea sp. nov., isolated from Phyllanthus amarus.</title>
        <authorList>
            <person name="Klykleung N."/>
            <person name="Tanasupawat S."/>
        </authorList>
    </citation>
    <scope>NUCLEOTIDE SEQUENCE [LARGE SCALE GENOMIC DNA]</scope>
    <source>
        <strain evidence="2 3">PA1-10</strain>
    </source>
</reference>
<feature type="domain" description="Carboxymuconolactone decarboxylase-like" evidence="1">
    <location>
        <begin position="13"/>
        <end position="94"/>
    </location>
</feature>
<dbReference type="InterPro" id="IPR003779">
    <property type="entry name" value="CMD-like"/>
</dbReference>
<dbReference type="AlphaFoldDB" id="A0A5C4UUM8"/>
<comment type="caution">
    <text evidence="2">The sequence shown here is derived from an EMBL/GenBank/DDBJ whole genome shotgun (WGS) entry which is preliminary data.</text>
</comment>
<dbReference type="GO" id="GO:0051920">
    <property type="term" value="F:peroxiredoxin activity"/>
    <property type="evidence" value="ECO:0007669"/>
    <property type="project" value="InterPro"/>
</dbReference>
<dbReference type="RefSeq" id="WP_139638277.1">
    <property type="nucleotide sequence ID" value="NZ_VDLX02000040.1"/>
</dbReference>
<sequence>MEARMTNPAYVLPDVMTGIQAIFKGINSSGISQELQEIVGLRTSQINGCSACVVNHAKSMRRTGADEDKIAAVAAWQEAPYFSSAERAALSLAEHVTRVADRSGEAIPDTLWDEIADHFSEAEISGLLMSIGITNLFNRLNVTVKEPAGQRWG</sequence>
<dbReference type="OrthoDB" id="331146at2"/>
<name>A0A5C4UUM8_9ACTN</name>
<dbReference type="Proteomes" id="UP000312512">
    <property type="component" value="Unassembled WGS sequence"/>
</dbReference>
<dbReference type="InterPro" id="IPR029032">
    <property type="entry name" value="AhpD-like"/>
</dbReference>
<evidence type="ECO:0000313" key="2">
    <source>
        <dbReference type="EMBL" id="KAB8182648.1"/>
    </source>
</evidence>
<evidence type="ECO:0000259" key="1">
    <source>
        <dbReference type="Pfam" id="PF02627"/>
    </source>
</evidence>
<dbReference type="PANTHER" id="PTHR34846:SF7">
    <property type="entry name" value="BLL7811 PROTEIN"/>
    <property type="match status" value="1"/>
</dbReference>
<keyword evidence="3" id="KW-1185">Reference proteome</keyword>
<evidence type="ECO:0000313" key="3">
    <source>
        <dbReference type="Proteomes" id="UP000312512"/>
    </source>
</evidence>
<dbReference type="InterPro" id="IPR004675">
    <property type="entry name" value="AhpD_core"/>
</dbReference>
<dbReference type="EMBL" id="VDLX02000040">
    <property type="protein sequence ID" value="KAB8182648.1"/>
    <property type="molecule type" value="Genomic_DNA"/>
</dbReference>
<protein>
    <submittedName>
        <fullName evidence="2">Carboxymuconolactone decarboxylase family protein</fullName>
    </submittedName>
</protein>
<accession>A0A5C4UUM8</accession>
<organism evidence="2 3">
    <name type="scientific">Nonomuraea phyllanthi</name>
    <dbReference type="NCBI Taxonomy" id="2219224"/>
    <lineage>
        <taxon>Bacteria</taxon>
        <taxon>Bacillati</taxon>
        <taxon>Actinomycetota</taxon>
        <taxon>Actinomycetes</taxon>
        <taxon>Streptosporangiales</taxon>
        <taxon>Streptosporangiaceae</taxon>
        <taxon>Nonomuraea</taxon>
    </lineage>
</organism>
<dbReference type="PANTHER" id="PTHR34846">
    <property type="entry name" value="4-CARBOXYMUCONOLACTONE DECARBOXYLASE FAMILY PROTEIN (AFU_ORTHOLOGUE AFUA_6G11590)"/>
    <property type="match status" value="1"/>
</dbReference>
<dbReference type="Pfam" id="PF02627">
    <property type="entry name" value="CMD"/>
    <property type="match status" value="1"/>
</dbReference>
<dbReference type="Gene3D" id="1.20.1290.10">
    <property type="entry name" value="AhpD-like"/>
    <property type="match status" value="1"/>
</dbReference>
<proteinExistence type="predicted"/>
<gene>
    <name evidence="2" type="ORF">FH608_050045</name>
</gene>
<dbReference type="NCBIfam" id="TIGR00778">
    <property type="entry name" value="ahpD_dom"/>
    <property type="match status" value="1"/>
</dbReference>